<evidence type="ECO:0000313" key="9">
    <source>
        <dbReference type="EMBL" id="WAS92443.1"/>
    </source>
</evidence>
<protein>
    <submittedName>
        <fullName evidence="9">HTTM domain-containing protein</fullName>
    </submittedName>
</protein>
<evidence type="ECO:0000256" key="5">
    <source>
        <dbReference type="ARBA" id="ARBA00023157"/>
    </source>
</evidence>
<keyword evidence="10" id="KW-1185">Reference proteome</keyword>
<evidence type="ECO:0000259" key="8">
    <source>
        <dbReference type="SMART" id="SM00752"/>
    </source>
</evidence>
<organism evidence="9 10">
    <name type="scientific">Nannocystis punicea</name>
    <dbReference type="NCBI Taxonomy" id="2995304"/>
    <lineage>
        <taxon>Bacteria</taxon>
        <taxon>Pseudomonadati</taxon>
        <taxon>Myxococcota</taxon>
        <taxon>Polyangia</taxon>
        <taxon>Nannocystales</taxon>
        <taxon>Nannocystaceae</taxon>
        <taxon>Nannocystis</taxon>
    </lineage>
</organism>
<evidence type="ECO:0000256" key="6">
    <source>
        <dbReference type="ARBA" id="ARBA00023239"/>
    </source>
</evidence>
<dbReference type="EMBL" id="CP114040">
    <property type="protein sequence ID" value="WAS92443.1"/>
    <property type="molecule type" value="Genomic_DNA"/>
</dbReference>
<keyword evidence="3 7" id="KW-1133">Transmembrane helix</keyword>
<dbReference type="PANTHER" id="PTHR12639">
    <property type="entry name" value="VITAMIN K-DEPENDENT GAMMA-CARBOXYLASE"/>
    <property type="match status" value="1"/>
</dbReference>
<keyword evidence="2 7" id="KW-0812">Transmembrane</keyword>
<feature type="transmembrane region" description="Helical" evidence="7">
    <location>
        <begin position="20"/>
        <end position="41"/>
    </location>
</feature>
<feature type="domain" description="HTTM-like" evidence="8">
    <location>
        <begin position="20"/>
        <end position="277"/>
    </location>
</feature>
<evidence type="ECO:0000313" key="10">
    <source>
        <dbReference type="Proteomes" id="UP001164459"/>
    </source>
</evidence>
<keyword evidence="4 7" id="KW-0472">Membrane</keyword>
<reference evidence="9" key="1">
    <citation type="submission" date="2022-11" db="EMBL/GenBank/DDBJ databases">
        <title>Minimal conservation of predation-associated metabolite biosynthetic gene clusters underscores biosynthetic potential of Myxococcota including descriptions for ten novel species: Archangium lansinium sp. nov., Myxococcus landrumus sp. nov., Nannocystis bai.</title>
        <authorList>
            <person name="Ahearne A."/>
            <person name="Stevens C."/>
            <person name="Dowd S."/>
        </authorList>
    </citation>
    <scope>NUCLEOTIDE SEQUENCE</scope>
    <source>
        <strain evidence="9">Fl3</strain>
    </source>
</reference>
<accession>A0ABY7GZK9</accession>
<dbReference type="InterPro" id="IPR011020">
    <property type="entry name" value="HTTM-like"/>
</dbReference>
<evidence type="ECO:0000256" key="2">
    <source>
        <dbReference type="ARBA" id="ARBA00022692"/>
    </source>
</evidence>
<feature type="transmembrane region" description="Helical" evidence="7">
    <location>
        <begin position="125"/>
        <end position="148"/>
    </location>
</feature>
<dbReference type="InterPro" id="IPR053934">
    <property type="entry name" value="HTTM_dom"/>
</dbReference>
<name>A0ABY7GZK9_9BACT</name>
<evidence type="ECO:0000256" key="3">
    <source>
        <dbReference type="ARBA" id="ARBA00022989"/>
    </source>
</evidence>
<gene>
    <name evidence="9" type="ORF">O0S08_40205</name>
</gene>
<comment type="subcellular location">
    <subcellularLocation>
        <location evidence="1">Endomembrane system</location>
        <topology evidence="1">Multi-pass membrane protein</topology>
    </subcellularLocation>
</comment>
<proteinExistence type="predicted"/>
<keyword evidence="5" id="KW-1015">Disulfide bond</keyword>
<sequence>MPTSAASSVASRASLARRLFATVDIASLAAFRLLFGLLMLVEVWNDMPDIGEHYVEPEFHFTFFGLDWVRPLAGDGMYVVFGGLGLAALCVTIGLCYRLAAALFFVGISYVFLIEQALYLNHIYLIALISFLMIFVPAHRAASVDAWLRPRLRDDAAPTWALWLVRAQIGIPYFYAGLAKLNPDWLRGEPMRMWLVQGEELPIAGPLLREWWAPYFFSYGGLVFDLLVVPALLWRPTRALAYVLALCFHLINAAVFSIGIFPWVMIAATTIFFEPDWPRRLWNRAAARVGAPASPPPLLARPPARLGRAQRATLAALAIYVGWQLLFPLRHWLYPGDVAWTEEGHKFAWRMKLRDKDGYVRFFATDPELGATWKIDLAGRLRGWQRGEMSGRPEMILQYARFLADDLRARGHAAIEVRVVALVSLNGRTPQPLIDPTVDLARVEPSLLPCPWIVHEFFDR</sequence>
<feature type="transmembrane region" description="Helical" evidence="7">
    <location>
        <begin position="212"/>
        <end position="233"/>
    </location>
</feature>
<feature type="transmembrane region" description="Helical" evidence="7">
    <location>
        <begin position="102"/>
        <end position="119"/>
    </location>
</feature>
<dbReference type="InterPro" id="IPR053935">
    <property type="entry name" value="VKGC_lumenal_dom"/>
</dbReference>
<dbReference type="PANTHER" id="PTHR12639:SF7">
    <property type="entry name" value="HTTM DOMAIN-CONTAINING PROTEIN"/>
    <property type="match status" value="1"/>
</dbReference>
<dbReference type="RefSeq" id="WP_269034791.1">
    <property type="nucleotide sequence ID" value="NZ_CP114040.1"/>
</dbReference>
<feature type="transmembrane region" description="Helical" evidence="7">
    <location>
        <begin position="240"/>
        <end position="273"/>
    </location>
</feature>
<dbReference type="Pfam" id="PF05090">
    <property type="entry name" value="HTTM"/>
    <property type="match status" value="1"/>
</dbReference>
<evidence type="ECO:0000256" key="1">
    <source>
        <dbReference type="ARBA" id="ARBA00004127"/>
    </source>
</evidence>
<dbReference type="SMART" id="SM00752">
    <property type="entry name" value="HTTM"/>
    <property type="match status" value="1"/>
</dbReference>
<evidence type="ECO:0000256" key="4">
    <source>
        <dbReference type="ARBA" id="ARBA00023136"/>
    </source>
</evidence>
<keyword evidence="6" id="KW-0456">Lyase</keyword>
<evidence type="ECO:0000256" key="7">
    <source>
        <dbReference type="SAM" id="Phobius"/>
    </source>
</evidence>
<dbReference type="Proteomes" id="UP001164459">
    <property type="component" value="Chromosome"/>
</dbReference>
<dbReference type="InterPro" id="IPR007782">
    <property type="entry name" value="VKG_COase"/>
</dbReference>
<dbReference type="Pfam" id="PF22777">
    <property type="entry name" value="VKGC_lumenal_dom"/>
    <property type="match status" value="1"/>
</dbReference>